<dbReference type="AlphaFoldDB" id="A0A955I2E3"/>
<gene>
    <name evidence="1" type="ORF">KC685_04920</name>
</gene>
<reference evidence="1" key="2">
    <citation type="journal article" date="2021" name="Microbiome">
        <title>Successional dynamics and alternative stable states in a saline activated sludge microbial community over 9 years.</title>
        <authorList>
            <person name="Wang Y."/>
            <person name="Ye J."/>
            <person name="Ju F."/>
            <person name="Liu L."/>
            <person name="Boyd J.A."/>
            <person name="Deng Y."/>
            <person name="Parks D.H."/>
            <person name="Jiang X."/>
            <person name="Yin X."/>
            <person name="Woodcroft B.J."/>
            <person name="Tyson G.W."/>
            <person name="Hugenholtz P."/>
            <person name="Polz M.F."/>
            <person name="Zhang T."/>
        </authorList>
    </citation>
    <scope>NUCLEOTIDE SEQUENCE</scope>
    <source>
        <strain evidence="1">HKST-UBA17</strain>
    </source>
</reference>
<sequence length="195" mass="21949">MNLRSDVSSKSLGVCVALINERFPIDVENKEELAMFFVDHACSIETSDPTSIGLEEFSVIKMRRTRSGAKSTKPFNIVINWKQLVNSAPAMVSTVLGSLTDIWMFFLAGLTLISQLRGFADIELTKHHAELVMIISENEPVSLSRVREIFTEKLTDSEAAESEEIFISCVCDLEKIKAIKVSDNQIKMVERIRYD</sequence>
<evidence type="ECO:0000313" key="1">
    <source>
        <dbReference type="EMBL" id="MCA9377231.1"/>
    </source>
</evidence>
<dbReference type="EMBL" id="JAGQLN010000030">
    <property type="protein sequence ID" value="MCA9377231.1"/>
    <property type="molecule type" value="Genomic_DNA"/>
</dbReference>
<name>A0A955I2E3_9BACT</name>
<comment type="caution">
    <text evidence="1">The sequence shown here is derived from an EMBL/GenBank/DDBJ whole genome shotgun (WGS) entry which is preliminary data.</text>
</comment>
<dbReference type="Proteomes" id="UP000741282">
    <property type="component" value="Unassembled WGS sequence"/>
</dbReference>
<protein>
    <submittedName>
        <fullName evidence="1">Uncharacterized protein</fullName>
    </submittedName>
</protein>
<proteinExistence type="predicted"/>
<reference evidence="1" key="1">
    <citation type="submission" date="2020-04" db="EMBL/GenBank/DDBJ databases">
        <authorList>
            <person name="Zhang T."/>
        </authorList>
    </citation>
    <scope>NUCLEOTIDE SEQUENCE</scope>
    <source>
        <strain evidence="1">HKST-UBA17</strain>
    </source>
</reference>
<evidence type="ECO:0000313" key="2">
    <source>
        <dbReference type="Proteomes" id="UP000741282"/>
    </source>
</evidence>
<accession>A0A955I2E3</accession>
<organism evidence="1 2">
    <name type="scientific">Candidatus Dojkabacteria bacterium</name>
    <dbReference type="NCBI Taxonomy" id="2099670"/>
    <lineage>
        <taxon>Bacteria</taxon>
        <taxon>Candidatus Dojkabacteria</taxon>
    </lineage>
</organism>